<dbReference type="EMBL" id="KB467942">
    <property type="protein sequence ID" value="PCH38774.1"/>
    <property type="molecule type" value="Genomic_DNA"/>
</dbReference>
<dbReference type="OrthoDB" id="2797199at2759"/>
<name>A0A2H3JQ50_WOLCO</name>
<reference evidence="2 3" key="1">
    <citation type="journal article" date="2012" name="Science">
        <title>The Paleozoic origin of enzymatic lignin decomposition reconstructed from 31 fungal genomes.</title>
        <authorList>
            <person name="Floudas D."/>
            <person name="Binder M."/>
            <person name="Riley R."/>
            <person name="Barry K."/>
            <person name="Blanchette R.A."/>
            <person name="Henrissat B."/>
            <person name="Martinez A.T."/>
            <person name="Otillar R."/>
            <person name="Spatafora J.W."/>
            <person name="Yadav J.S."/>
            <person name="Aerts A."/>
            <person name="Benoit I."/>
            <person name="Boyd A."/>
            <person name="Carlson A."/>
            <person name="Copeland A."/>
            <person name="Coutinho P.M."/>
            <person name="de Vries R.P."/>
            <person name="Ferreira P."/>
            <person name="Findley K."/>
            <person name="Foster B."/>
            <person name="Gaskell J."/>
            <person name="Glotzer D."/>
            <person name="Gorecki P."/>
            <person name="Heitman J."/>
            <person name="Hesse C."/>
            <person name="Hori C."/>
            <person name="Igarashi K."/>
            <person name="Jurgens J.A."/>
            <person name="Kallen N."/>
            <person name="Kersten P."/>
            <person name="Kohler A."/>
            <person name="Kuees U."/>
            <person name="Kumar T.K.A."/>
            <person name="Kuo A."/>
            <person name="LaButti K."/>
            <person name="Larrondo L.F."/>
            <person name="Lindquist E."/>
            <person name="Ling A."/>
            <person name="Lombard V."/>
            <person name="Lucas S."/>
            <person name="Lundell T."/>
            <person name="Martin R."/>
            <person name="McLaughlin D.J."/>
            <person name="Morgenstern I."/>
            <person name="Morin E."/>
            <person name="Murat C."/>
            <person name="Nagy L.G."/>
            <person name="Nolan M."/>
            <person name="Ohm R.A."/>
            <person name="Patyshakuliyeva A."/>
            <person name="Rokas A."/>
            <person name="Ruiz-Duenas F.J."/>
            <person name="Sabat G."/>
            <person name="Salamov A."/>
            <person name="Samejima M."/>
            <person name="Schmutz J."/>
            <person name="Slot J.C."/>
            <person name="St John F."/>
            <person name="Stenlid J."/>
            <person name="Sun H."/>
            <person name="Sun S."/>
            <person name="Syed K."/>
            <person name="Tsang A."/>
            <person name="Wiebenga A."/>
            <person name="Young D."/>
            <person name="Pisabarro A."/>
            <person name="Eastwood D.C."/>
            <person name="Martin F."/>
            <person name="Cullen D."/>
            <person name="Grigoriev I.V."/>
            <person name="Hibbett D.S."/>
        </authorList>
    </citation>
    <scope>NUCLEOTIDE SEQUENCE [LARGE SCALE GENOMIC DNA]</scope>
    <source>
        <strain evidence="2 3">MD-104</strain>
    </source>
</reference>
<dbReference type="Pfam" id="PF01388">
    <property type="entry name" value="ARID"/>
    <property type="match status" value="1"/>
</dbReference>
<proteinExistence type="predicted"/>
<dbReference type="SMART" id="SM00501">
    <property type="entry name" value="BRIGHT"/>
    <property type="match status" value="1"/>
</dbReference>
<dbReference type="AlphaFoldDB" id="A0A2H3JQ50"/>
<protein>
    <recommendedName>
        <fullName evidence="1">ARID domain-containing protein</fullName>
    </recommendedName>
</protein>
<feature type="domain" description="ARID" evidence="1">
    <location>
        <begin position="6"/>
        <end position="109"/>
    </location>
</feature>
<dbReference type="PROSITE" id="PS51011">
    <property type="entry name" value="ARID"/>
    <property type="match status" value="1"/>
</dbReference>
<dbReference type="GO" id="GO:0003677">
    <property type="term" value="F:DNA binding"/>
    <property type="evidence" value="ECO:0007669"/>
    <property type="project" value="InterPro"/>
</dbReference>
<evidence type="ECO:0000313" key="3">
    <source>
        <dbReference type="Proteomes" id="UP000218811"/>
    </source>
</evidence>
<dbReference type="Proteomes" id="UP000218811">
    <property type="component" value="Unassembled WGS sequence"/>
</dbReference>
<organism evidence="2 3">
    <name type="scientific">Wolfiporia cocos (strain MD-104)</name>
    <name type="common">Brown rot fungus</name>
    <dbReference type="NCBI Taxonomy" id="742152"/>
    <lineage>
        <taxon>Eukaryota</taxon>
        <taxon>Fungi</taxon>
        <taxon>Dikarya</taxon>
        <taxon>Basidiomycota</taxon>
        <taxon>Agaricomycotina</taxon>
        <taxon>Agaricomycetes</taxon>
        <taxon>Polyporales</taxon>
        <taxon>Phaeolaceae</taxon>
        <taxon>Wolfiporia</taxon>
    </lineage>
</organism>
<gene>
    <name evidence="2" type="ORF">WOLCODRAFT_64649</name>
</gene>
<dbReference type="STRING" id="742152.A0A2H3JQ50"/>
<keyword evidence="3" id="KW-1185">Reference proteome</keyword>
<feature type="non-terminal residue" evidence="2">
    <location>
        <position position="183"/>
    </location>
</feature>
<dbReference type="InterPro" id="IPR001606">
    <property type="entry name" value="ARID_dom"/>
</dbReference>
<dbReference type="InterPro" id="IPR036431">
    <property type="entry name" value="ARID_dom_sf"/>
</dbReference>
<evidence type="ECO:0000313" key="2">
    <source>
        <dbReference type="EMBL" id="PCH38774.1"/>
    </source>
</evidence>
<sequence length="183" mass="20155">MTKLPPMGPQMFESALRTQLDNERITLDDNLLQIDGQRVALHKLHCLVIQAGGYTQVSIQNGWPLIAAEMGLKQSSGDDNGPARTGQDVSTQLQSIYRTYLCTLDSRYIAQFLQMLHLARFGTREHAADDSVRSLLCSLLGATDPQAMSAIVEMSDYPAVYLRSHGVPESLIAVVDANRPVLQ</sequence>
<evidence type="ECO:0000259" key="1">
    <source>
        <dbReference type="PROSITE" id="PS51011"/>
    </source>
</evidence>
<dbReference type="Gene3D" id="1.10.150.60">
    <property type="entry name" value="ARID DNA-binding domain"/>
    <property type="match status" value="1"/>
</dbReference>
<dbReference type="SUPFAM" id="SSF46774">
    <property type="entry name" value="ARID-like"/>
    <property type="match status" value="1"/>
</dbReference>
<accession>A0A2H3JQ50</accession>
<dbReference type="OMA" id="IAMHIEQ"/>
<dbReference type="SMART" id="SM01014">
    <property type="entry name" value="ARID"/>
    <property type="match status" value="1"/>
</dbReference>
<dbReference type="CDD" id="cd16100">
    <property type="entry name" value="ARID"/>
    <property type="match status" value="1"/>
</dbReference>